<sequence>SESKSSKNQQKVEKQILDFFGRPKASMESFTKSRTTDDSLIKPKVWYKYHEGSSKA</sequence>
<feature type="non-terminal residue" evidence="1">
    <location>
        <position position="56"/>
    </location>
</feature>
<comment type="caution">
    <text evidence="1">The sequence shown here is derived from an EMBL/GenBank/DDBJ whole genome shotgun (WGS) entry which is preliminary data.</text>
</comment>
<feature type="non-terminal residue" evidence="1">
    <location>
        <position position="1"/>
    </location>
</feature>
<keyword evidence="2" id="KW-1185">Reference proteome</keyword>
<proteinExistence type="predicted"/>
<dbReference type="Proteomes" id="UP000789920">
    <property type="component" value="Unassembled WGS sequence"/>
</dbReference>
<protein>
    <submittedName>
        <fullName evidence="1">30818_t:CDS:1</fullName>
    </submittedName>
</protein>
<dbReference type="EMBL" id="CAJVQC010092148">
    <property type="protein sequence ID" value="CAG8826411.1"/>
    <property type="molecule type" value="Genomic_DNA"/>
</dbReference>
<name>A0ACA9S5B1_9GLOM</name>
<evidence type="ECO:0000313" key="2">
    <source>
        <dbReference type="Proteomes" id="UP000789920"/>
    </source>
</evidence>
<accession>A0ACA9S5B1</accession>
<organism evidence="1 2">
    <name type="scientific">Racocetra persica</name>
    <dbReference type="NCBI Taxonomy" id="160502"/>
    <lineage>
        <taxon>Eukaryota</taxon>
        <taxon>Fungi</taxon>
        <taxon>Fungi incertae sedis</taxon>
        <taxon>Mucoromycota</taxon>
        <taxon>Glomeromycotina</taxon>
        <taxon>Glomeromycetes</taxon>
        <taxon>Diversisporales</taxon>
        <taxon>Gigasporaceae</taxon>
        <taxon>Racocetra</taxon>
    </lineage>
</organism>
<reference evidence="1" key="1">
    <citation type="submission" date="2021-06" db="EMBL/GenBank/DDBJ databases">
        <authorList>
            <person name="Kallberg Y."/>
            <person name="Tangrot J."/>
            <person name="Rosling A."/>
        </authorList>
    </citation>
    <scope>NUCLEOTIDE SEQUENCE</scope>
    <source>
        <strain evidence="1">MA461A</strain>
    </source>
</reference>
<evidence type="ECO:0000313" key="1">
    <source>
        <dbReference type="EMBL" id="CAG8826411.1"/>
    </source>
</evidence>
<gene>
    <name evidence="1" type="ORF">RPERSI_LOCUS26732</name>
</gene>